<proteinExistence type="predicted"/>
<evidence type="ECO:0000313" key="2">
    <source>
        <dbReference type="EMBL" id="ASF81277.1"/>
    </source>
</evidence>
<reference evidence="2" key="1">
    <citation type="submission" date="2017-05" db="EMBL/GenBank/DDBJ databases">
        <authorList>
            <person name="Song R."/>
            <person name="Chenine A.L."/>
            <person name="Ruprecht R.M."/>
        </authorList>
    </citation>
    <scope>NUCLEOTIDE SEQUENCE</scope>
    <source>
        <strain evidence="2">A64477</strain>
        <plasmid evidence="2">pKP64477d</plasmid>
    </source>
</reference>
<keyword evidence="1" id="KW-0472">Membrane</keyword>
<name>A0A218N4Z8_KLEPN</name>
<evidence type="ECO:0000256" key="1">
    <source>
        <dbReference type="SAM" id="Phobius"/>
    </source>
</evidence>
<protein>
    <submittedName>
        <fullName evidence="2">Putative inner membrane protein</fullName>
    </submittedName>
</protein>
<accession>A0A218N4Z8</accession>
<feature type="transmembrane region" description="Helical" evidence="1">
    <location>
        <begin position="17"/>
        <end position="36"/>
    </location>
</feature>
<dbReference type="EMBL" id="MF150120">
    <property type="protein sequence ID" value="ASF81277.1"/>
    <property type="molecule type" value="Genomic_DNA"/>
</dbReference>
<sequence length="71" mass="7638">MDNCYISIGLIDYNPGLAWTATLIVFCTGIVIGFITEIDKKSIAIASISAFALAFICLLTLMLFGMKIGLC</sequence>
<keyword evidence="2" id="KW-0614">Plasmid</keyword>
<geneLocation type="plasmid" evidence="2">
    <name>pKP64477d</name>
</geneLocation>
<gene>
    <name evidence="2" type="ORF">KP64477d_00010</name>
</gene>
<dbReference type="AlphaFoldDB" id="A0A218N4Z8"/>
<feature type="transmembrane region" description="Helical" evidence="1">
    <location>
        <begin position="43"/>
        <end position="66"/>
    </location>
</feature>
<organism evidence="2">
    <name type="scientific">Klebsiella pneumoniae</name>
    <dbReference type="NCBI Taxonomy" id="573"/>
    <lineage>
        <taxon>Bacteria</taxon>
        <taxon>Pseudomonadati</taxon>
        <taxon>Pseudomonadota</taxon>
        <taxon>Gammaproteobacteria</taxon>
        <taxon>Enterobacterales</taxon>
        <taxon>Enterobacteriaceae</taxon>
        <taxon>Klebsiella/Raoultella group</taxon>
        <taxon>Klebsiella</taxon>
        <taxon>Klebsiella pneumoniae complex</taxon>
    </lineage>
</organism>
<keyword evidence="1" id="KW-0812">Transmembrane</keyword>
<keyword evidence="1" id="KW-1133">Transmembrane helix</keyword>